<accession>A0AAE3G9Q0</accession>
<evidence type="ECO:0000259" key="4">
    <source>
        <dbReference type="Pfam" id="PF01593"/>
    </source>
</evidence>
<dbReference type="Pfam" id="PF01593">
    <property type="entry name" value="Amino_oxidase"/>
    <property type="match status" value="1"/>
</dbReference>
<name>A0AAE3G9Q0_9PSEU</name>
<proteinExistence type="predicted"/>
<feature type="domain" description="Amine oxidase" evidence="4">
    <location>
        <begin position="17"/>
        <end position="498"/>
    </location>
</feature>
<dbReference type="PANTHER" id="PTHR10668:SF105">
    <property type="entry name" value="DEHYDROGENASE-RELATED"/>
    <property type="match status" value="1"/>
</dbReference>
<sequence length="530" mass="55806">MSVETVDAVVVGAGQNGLVAANVLADAGWDVLVLEAADVPGGSVASAEITAPGFRSDLCSAFYPLGVASPVFAELDLGDYGLRWRRAPAVLAHVLPDQRVAVVWPDAERTAESVAAFAPADAAAWQAEVADWQRLRTDLLDALLRPFPPVRAGARLLRRVGTADALRLVRRLTLSVRRLGEERFAGAGARLLYAGNALHTDLGPDVAGSAAFGWLLAMLAQDVGFPVPEGGADQITGALLRRLTARGGRVECGRRVSEVLVAGGRALGVRDAAGQPVRARHAVLADVPAPALYRELVAAHHLPARLLADLDGFQWDNSTIKVDWALSTPIPWLDERVGRSAVVHLGTDLDGLSTFSAELTNKTVPRDPFVILGQMTTSDPSRSPEGTEVVWAYTHVPRGIRWSGDDLRRAADRLEQVIQRHAPGFTDRVLARSVQGPADLEGHNRSLVEGAINAGTAAIHQQLVLRPVPGLGRADTPVDRLFLASASAHPGGGVHGACGANAARAALARAGLGGAAYAAAVRAAHRLIYS</sequence>
<evidence type="ECO:0000256" key="2">
    <source>
        <dbReference type="ARBA" id="ARBA00038825"/>
    </source>
</evidence>
<evidence type="ECO:0000256" key="1">
    <source>
        <dbReference type="ARBA" id="ARBA00037217"/>
    </source>
</evidence>
<dbReference type="SUPFAM" id="SSF51905">
    <property type="entry name" value="FAD/NAD(P)-binding domain"/>
    <property type="match status" value="1"/>
</dbReference>
<organism evidence="5 6">
    <name type="scientific">Goodfellowiella coeruleoviolacea</name>
    <dbReference type="NCBI Taxonomy" id="334858"/>
    <lineage>
        <taxon>Bacteria</taxon>
        <taxon>Bacillati</taxon>
        <taxon>Actinomycetota</taxon>
        <taxon>Actinomycetes</taxon>
        <taxon>Pseudonocardiales</taxon>
        <taxon>Pseudonocardiaceae</taxon>
        <taxon>Goodfellowiella</taxon>
    </lineage>
</organism>
<keyword evidence="6" id="KW-1185">Reference proteome</keyword>
<dbReference type="Proteomes" id="UP001206128">
    <property type="component" value="Unassembled WGS sequence"/>
</dbReference>
<dbReference type="AlphaFoldDB" id="A0AAE3G9Q0"/>
<dbReference type="EMBL" id="JAMTCK010000002">
    <property type="protein sequence ID" value="MCP2164125.1"/>
    <property type="molecule type" value="Genomic_DNA"/>
</dbReference>
<dbReference type="GO" id="GO:0016491">
    <property type="term" value="F:oxidoreductase activity"/>
    <property type="evidence" value="ECO:0007669"/>
    <property type="project" value="InterPro"/>
</dbReference>
<dbReference type="Gene3D" id="3.50.50.60">
    <property type="entry name" value="FAD/NAD(P)-binding domain"/>
    <property type="match status" value="2"/>
</dbReference>
<comment type="caution">
    <text evidence="5">The sequence shown here is derived from an EMBL/GenBank/DDBJ whole genome shotgun (WGS) entry which is preliminary data.</text>
</comment>
<protein>
    <recommendedName>
        <fullName evidence="3">Pyridine nucleotide-disulfide oxidoreductase domain-containing protein 2</fullName>
    </recommendedName>
</protein>
<dbReference type="RefSeq" id="WP_253767475.1">
    <property type="nucleotide sequence ID" value="NZ_JAMTCK010000002.1"/>
</dbReference>
<dbReference type="InterPro" id="IPR002937">
    <property type="entry name" value="Amino_oxidase"/>
</dbReference>
<dbReference type="PANTHER" id="PTHR10668">
    <property type="entry name" value="PHYTOENE DEHYDROGENASE"/>
    <property type="match status" value="1"/>
</dbReference>
<evidence type="ECO:0000256" key="3">
    <source>
        <dbReference type="ARBA" id="ARBA00040298"/>
    </source>
</evidence>
<evidence type="ECO:0000313" key="6">
    <source>
        <dbReference type="Proteomes" id="UP001206128"/>
    </source>
</evidence>
<gene>
    <name evidence="5" type="ORF">LX83_000965</name>
</gene>
<comment type="function">
    <text evidence="1">Probable oxidoreductase that may play a role as regulator of mitochondrial function.</text>
</comment>
<dbReference type="InterPro" id="IPR036188">
    <property type="entry name" value="FAD/NAD-bd_sf"/>
</dbReference>
<reference evidence="5" key="1">
    <citation type="submission" date="2022-06" db="EMBL/GenBank/DDBJ databases">
        <title>Genomic Encyclopedia of Archaeal and Bacterial Type Strains, Phase II (KMG-II): from individual species to whole genera.</title>
        <authorList>
            <person name="Goeker M."/>
        </authorList>
    </citation>
    <scope>NUCLEOTIDE SEQUENCE</scope>
    <source>
        <strain evidence="5">DSM 43935</strain>
    </source>
</reference>
<comment type="subunit">
    <text evidence="2">Interacts with COX5B; this interaction may contribute to localize PYROXD2 to the inner face of the inner mitochondrial membrane.</text>
</comment>
<dbReference type="Gene3D" id="3.90.660.50">
    <property type="match status" value="1"/>
</dbReference>
<evidence type="ECO:0000313" key="5">
    <source>
        <dbReference type="EMBL" id="MCP2164125.1"/>
    </source>
</evidence>